<dbReference type="PANTHER" id="PTHR24148">
    <property type="entry name" value="ANKYRIN REPEAT DOMAIN-CONTAINING PROTEIN 39 HOMOLOG-RELATED"/>
    <property type="match status" value="1"/>
</dbReference>
<dbReference type="GeneID" id="36590166"/>
<dbReference type="AlphaFoldDB" id="A0A2J6SG87"/>
<sequence>MTTKFAYKYSDLGPRRQPAATAGKGCNRVRLLTLLPGVSGDEITVTLRMVSLDALNHTKYEALSYVWGSEKEPIAITVGRRWSLNVSRNLAVALKHLRFEVEPRVLWVDAICINQEDLQERAQQVGFMGDIYRRAWQVVVWLGPEENDSTCALDFVNTLNRVVSVNWWNGTMGPAIGTEMMSLWQADHSISFSAMVREGLALSALLDRPWFQRVWIRQEIFLAKKAIVQCGHKEILWAALKNTAFCISEKNFYFGPLQMTLDRSNVFRERLALVQDLGRERPDHLLGVLKATMASKCKDPRDRVYGVLNMLDPRESNAGIIPDYTLSAAEVYRNLVVHFIAHYKSLDILSYTRLERC</sequence>
<dbReference type="STRING" id="1095630.A0A2J6SG87"/>
<gene>
    <name evidence="2" type="ORF">K444DRAFT_622400</name>
</gene>
<dbReference type="EMBL" id="KZ613919">
    <property type="protein sequence ID" value="PMD49777.1"/>
    <property type="molecule type" value="Genomic_DNA"/>
</dbReference>
<dbReference type="Proteomes" id="UP000235371">
    <property type="component" value="Unassembled WGS sequence"/>
</dbReference>
<dbReference type="Pfam" id="PF06985">
    <property type="entry name" value="HET"/>
    <property type="match status" value="1"/>
</dbReference>
<reference evidence="2 3" key="1">
    <citation type="submission" date="2016-04" db="EMBL/GenBank/DDBJ databases">
        <title>A degradative enzymes factory behind the ericoid mycorrhizal symbiosis.</title>
        <authorList>
            <consortium name="DOE Joint Genome Institute"/>
            <person name="Martino E."/>
            <person name="Morin E."/>
            <person name="Grelet G."/>
            <person name="Kuo A."/>
            <person name="Kohler A."/>
            <person name="Daghino S."/>
            <person name="Barry K."/>
            <person name="Choi C."/>
            <person name="Cichocki N."/>
            <person name="Clum A."/>
            <person name="Copeland A."/>
            <person name="Hainaut M."/>
            <person name="Haridas S."/>
            <person name="Labutti K."/>
            <person name="Lindquist E."/>
            <person name="Lipzen A."/>
            <person name="Khouja H.-R."/>
            <person name="Murat C."/>
            <person name="Ohm R."/>
            <person name="Olson A."/>
            <person name="Spatafora J."/>
            <person name="Veneault-Fourrey C."/>
            <person name="Henrissat B."/>
            <person name="Grigoriev I."/>
            <person name="Martin F."/>
            <person name="Perotto S."/>
        </authorList>
    </citation>
    <scope>NUCLEOTIDE SEQUENCE [LARGE SCALE GENOMIC DNA]</scope>
    <source>
        <strain evidence="2 3">E</strain>
    </source>
</reference>
<dbReference type="OrthoDB" id="2157530at2759"/>
<protein>
    <submittedName>
        <fullName evidence="2">HET-domain-containing protein</fullName>
    </submittedName>
</protein>
<evidence type="ECO:0000313" key="2">
    <source>
        <dbReference type="EMBL" id="PMD49777.1"/>
    </source>
</evidence>
<dbReference type="PANTHER" id="PTHR24148:SF64">
    <property type="entry name" value="HETEROKARYON INCOMPATIBILITY DOMAIN-CONTAINING PROTEIN"/>
    <property type="match status" value="1"/>
</dbReference>
<name>A0A2J6SG87_9HELO</name>
<dbReference type="InterPro" id="IPR052895">
    <property type="entry name" value="HetReg/Transcr_Mod"/>
</dbReference>
<organism evidence="2 3">
    <name type="scientific">Hyaloscypha bicolor E</name>
    <dbReference type="NCBI Taxonomy" id="1095630"/>
    <lineage>
        <taxon>Eukaryota</taxon>
        <taxon>Fungi</taxon>
        <taxon>Dikarya</taxon>
        <taxon>Ascomycota</taxon>
        <taxon>Pezizomycotina</taxon>
        <taxon>Leotiomycetes</taxon>
        <taxon>Helotiales</taxon>
        <taxon>Hyaloscyphaceae</taxon>
        <taxon>Hyaloscypha</taxon>
        <taxon>Hyaloscypha bicolor</taxon>
    </lineage>
</organism>
<evidence type="ECO:0000259" key="1">
    <source>
        <dbReference type="Pfam" id="PF06985"/>
    </source>
</evidence>
<keyword evidence="3" id="KW-1185">Reference proteome</keyword>
<dbReference type="InParanoid" id="A0A2J6SG87"/>
<dbReference type="RefSeq" id="XP_024726681.1">
    <property type="nucleotide sequence ID" value="XM_024882089.1"/>
</dbReference>
<dbReference type="InterPro" id="IPR010730">
    <property type="entry name" value="HET"/>
</dbReference>
<evidence type="ECO:0000313" key="3">
    <source>
        <dbReference type="Proteomes" id="UP000235371"/>
    </source>
</evidence>
<proteinExistence type="predicted"/>
<accession>A0A2J6SG87</accession>
<feature type="domain" description="Heterokaryon incompatibility" evidence="1">
    <location>
        <begin position="60"/>
        <end position="219"/>
    </location>
</feature>